<evidence type="ECO:0000259" key="15">
    <source>
        <dbReference type="Pfam" id="PF01225"/>
    </source>
</evidence>
<dbReference type="GO" id="GO:0008360">
    <property type="term" value="P:regulation of cell shape"/>
    <property type="evidence" value="ECO:0007669"/>
    <property type="project" value="UniProtKB-KW"/>
</dbReference>
<keyword evidence="12 14" id="KW-0961">Cell wall biogenesis/degradation</keyword>
<evidence type="ECO:0000256" key="13">
    <source>
        <dbReference type="ARBA" id="ARBA00047833"/>
    </source>
</evidence>
<evidence type="ECO:0000256" key="6">
    <source>
        <dbReference type="ARBA" id="ARBA00022618"/>
    </source>
</evidence>
<dbReference type="Gene3D" id="3.90.190.20">
    <property type="entry name" value="Mur ligase, C-terminal domain"/>
    <property type="match status" value="1"/>
</dbReference>
<keyword evidence="10 14" id="KW-0573">Peptidoglycan synthesis</keyword>
<evidence type="ECO:0000256" key="12">
    <source>
        <dbReference type="ARBA" id="ARBA00023316"/>
    </source>
</evidence>
<dbReference type="Pfam" id="PF08245">
    <property type="entry name" value="Mur_ligase_M"/>
    <property type="match status" value="1"/>
</dbReference>
<keyword evidence="8 14" id="KW-0067">ATP-binding</keyword>
<evidence type="ECO:0000256" key="3">
    <source>
        <dbReference type="ARBA" id="ARBA00012211"/>
    </source>
</evidence>
<evidence type="ECO:0000256" key="11">
    <source>
        <dbReference type="ARBA" id="ARBA00023306"/>
    </source>
</evidence>
<evidence type="ECO:0000259" key="17">
    <source>
        <dbReference type="Pfam" id="PF08245"/>
    </source>
</evidence>
<dbReference type="InterPro" id="IPR036565">
    <property type="entry name" value="Mur-like_cat_sf"/>
</dbReference>
<keyword evidence="11 14" id="KW-0131">Cell cycle</keyword>
<dbReference type="GO" id="GO:0051301">
    <property type="term" value="P:cell division"/>
    <property type="evidence" value="ECO:0007669"/>
    <property type="project" value="UniProtKB-KW"/>
</dbReference>
<dbReference type="SUPFAM" id="SSF53244">
    <property type="entry name" value="MurD-like peptide ligases, peptide-binding domain"/>
    <property type="match status" value="1"/>
</dbReference>
<dbReference type="EMBL" id="FXSZ01000011">
    <property type="protein sequence ID" value="SMO78627.1"/>
    <property type="molecule type" value="Genomic_DNA"/>
</dbReference>
<dbReference type="Proteomes" id="UP000315971">
    <property type="component" value="Unassembled WGS sequence"/>
</dbReference>
<keyword evidence="7 14" id="KW-0547">Nucleotide-binding</keyword>
<dbReference type="InterPro" id="IPR036615">
    <property type="entry name" value="Mur_ligase_C_dom_sf"/>
</dbReference>
<dbReference type="InterPro" id="IPR004101">
    <property type="entry name" value="Mur_ligase_C"/>
</dbReference>
<gene>
    <name evidence="14" type="primary">murC</name>
    <name evidence="18" type="ORF">SAMN06265350_11113</name>
</gene>
<sequence>MKLEKINKVYLVGIGGIGMSGLARWFKHRGCQVAGYDRTETELTKELVSEGIAVTYTDEVSAIITPFNAGKEEEEVLIIYTPAIPKSSKILNFFQFAGFDLQKRSQVLGIISEGSFCIAIAGTHGKTTTSTIVAHLLKHSGYDCSAFLGGIASNYNTNLLLGENNVMVVEADEFDRSFLTLHPDIAVITSMDADHLDIYGDKSHLEGSFNLFAGQLSENGVLIHKYGLPLNRTGISYSVIDKAKVHAANLRIENGNYYFDYENGTSILKDMMLGLPGQHNVENALAAITIGIELGIEEGKIRKALASFLGVKRRFEYIIKQNNLVFIDDYAHHPEELNACLNSVRQLYPGKKLTVAFQPHLFTRTRDFADGFAESLSKADELFLLDIYPARELPIEGVDSAMILNKININNKQLCSKANLVDLISKTNIEVLVTVGAGDIDTLVQPLKKMLEEK</sequence>
<evidence type="ECO:0000256" key="5">
    <source>
        <dbReference type="ARBA" id="ARBA00022598"/>
    </source>
</evidence>
<evidence type="ECO:0000259" key="16">
    <source>
        <dbReference type="Pfam" id="PF02875"/>
    </source>
</evidence>
<dbReference type="NCBIfam" id="TIGR01082">
    <property type="entry name" value="murC"/>
    <property type="match status" value="1"/>
</dbReference>
<organism evidence="18 19">
    <name type="scientific">Solitalea koreensis</name>
    <dbReference type="NCBI Taxonomy" id="543615"/>
    <lineage>
        <taxon>Bacteria</taxon>
        <taxon>Pseudomonadati</taxon>
        <taxon>Bacteroidota</taxon>
        <taxon>Sphingobacteriia</taxon>
        <taxon>Sphingobacteriales</taxon>
        <taxon>Sphingobacteriaceae</taxon>
        <taxon>Solitalea</taxon>
    </lineage>
</organism>
<feature type="domain" description="Mur ligase C-terminal" evidence="16">
    <location>
        <begin position="313"/>
        <end position="413"/>
    </location>
</feature>
<dbReference type="GO" id="GO:0005737">
    <property type="term" value="C:cytoplasm"/>
    <property type="evidence" value="ECO:0007669"/>
    <property type="project" value="UniProtKB-SubCell"/>
</dbReference>
<comment type="pathway">
    <text evidence="2 14">Cell wall biogenesis; peptidoglycan biosynthesis.</text>
</comment>
<dbReference type="InterPro" id="IPR050061">
    <property type="entry name" value="MurCDEF_pg_biosynth"/>
</dbReference>
<comment type="function">
    <text evidence="14">Cell wall formation.</text>
</comment>
<dbReference type="Gene3D" id="3.40.1190.10">
    <property type="entry name" value="Mur-like, catalytic domain"/>
    <property type="match status" value="1"/>
</dbReference>
<dbReference type="GO" id="GO:0005524">
    <property type="term" value="F:ATP binding"/>
    <property type="evidence" value="ECO:0007669"/>
    <property type="project" value="UniProtKB-UniRule"/>
</dbReference>
<keyword evidence="4 14" id="KW-0963">Cytoplasm</keyword>
<feature type="domain" description="Mur ligase N-terminal catalytic" evidence="15">
    <location>
        <begin position="9"/>
        <end position="112"/>
    </location>
</feature>
<dbReference type="InterPro" id="IPR005758">
    <property type="entry name" value="UDP-N-AcMur_Ala_ligase_MurC"/>
</dbReference>
<dbReference type="GO" id="GO:0009252">
    <property type="term" value="P:peptidoglycan biosynthetic process"/>
    <property type="evidence" value="ECO:0007669"/>
    <property type="project" value="UniProtKB-UniRule"/>
</dbReference>
<dbReference type="Pfam" id="PF02875">
    <property type="entry name" value="Mur_ligase_C"/>
    <property type="match status" value="1"/>
</dbReference>
<proteinExistence type="inferred from homology"/>
<keyword evidence="9 14" id="KW-0133">Cell shape</keyword>
<dbReference type="EC" id="6.3.2.8" evidence="3 14"/>
<accession>A0A521E3W1</accession>
<dbReference type="SUPFAM" id="SSF53623">
    <property type="entry name" value="MurD-like peptide ligases, catalytic domain"/>
    <property type="match status" value="1"/>
</dbReference>
<dbReference type="GO" id="GO:0071555">
    <property type="term" value="P:cell wall organization"/>
    <property type="evidence" value="ECO:0007669"/>
    <property type="project" value="UniProtKB-KW"/>
</dbReference>
<dbReference type="HAMAP" id="MF_00046">
    <property type="entry name" value="MurC"/>
    <property type="match status" value="1"/>
</dbReference>
<dbReference type="PANTHER" id="PTHR43445">
    <property type="entry name" value="UDP-N-ACETYLMURAMATE--L-ALANINE LIGASE-RELATED"/>
    <property type="match status" value="1"/>
</dbReference>
<dbReference type="PANTHER" id="PTHR43445:SF3">
    <property type="entry name" value="UDP-N-ACETYLMURAMATE--L-ALANINE LIGASE"/>
    <property type="match status" value="1"/>
</dbReference>
<dbReference type="GO" id="GO:0008763">
    <property type="term" value="F:UDP-N-acetylmuramate-L-alanine ligase activity"/>
    <property type="evidence" value="ECO:0007669"/>
    <property type="project" value="UniProtKB-UniRule"/>
</dbReference>
<dbReference type="InterPro" id="IPR000713">
    <property type="entry name" value="Mur_ligase_N"/>
</dbReference>
<protein>
    <recommendedName>
        <fullName evidence="3 14">UDP-N-acetylmuramate--L-alanine ligase</fullName>
        <ecNumber evidence="3 14">6.3.2.8</ecNumber>
    </recommendedName>
    <alternativeName>
        <fullName evidence="14">UDP-N-acetylmuramoyl-L-alanine synthetase</fullName>
    </alternativeName>
</protein>
<dbReference type="InterPro" id="IPR013221">
    <property type="entry name" value="Mur_ligase_cen"/>
</dbReference>
<evidence type="ECO:0000313" key="19">
    <source>
        <dbReference type="Proteomes" id="UP000315971"/>
    </source>
</evidence>
<dbReference type="RefSeq" id="WP_142604555.1">
    <property type="nucleotide sequence ID" value="NZ_FXSZ01000011.1"/>
</dbReference>
<evidence type="ECO:0000256" key="7">
    <source>
        <dbReference type="ARBA" id="ARBA00022741"/>
    </source>
</evidence>
<evidence type="ECO:0000256" key="4">
    <source>
        <dbReference type="ARBA" id="ARBA00022490"/>
    </source>
</evidence>
<keyword evidence="5 14" id="KW-0436">Ligase</keyword>
<comment type="catalytic activity">
    <reaction evidence="13 14">
        <text>UDP-N-acetyl-alpha-D-muramate + L-alanine + ATP = UDP-N-acetyl-alpha-D-muramoyl-L-alanine + ADP + phosphate + H(+)</text>
        <dbReference type="Rhea" id="RHEA:23372"/>
        <dbReference type="ChEBI" id="CHEBI:15378"/>
        <dbReference type="ChEBI" id="CHEBI:30616"/>
        <dbReference type="ChEBI" id="CHEBI:43474"/>
        <dbReference type="ChEBI" id="CHEBI:57972"/>
        <dbReference type="ChEBI" id="CHEBI:70757"/>
        <dbReference type="ChEBI" id="CHEBI:83898"/>
        <dbReference type="ChEBI" id="CHEBI:456216"/>
        <dbReference type="EC" id="6.3.2.8"/>
    </reaction>
</comment>
<reference evidence="18 19" key="1">
    <citation type="submission" date="2017-05" db="EMBL/GenBank/DDBJ databases">
        <authorList>
            <person name="Varghese N."/>
            <person name="Submissions S."/>
        </authorList>
    </citation>
    <scope>NUCLEOTIDE SEQUENCE [LARGE SCALE GENOMIC DNA]</scope>
    <source>
        <strain evidence="18 19">DSM 21342</strain>
    </source>
</reference>
<comment type="subcellular location">
    <subcellularLocation>
        <location evidence="1 14">Cytoplasm</location>
    </subcellularLocation>
</comment>
<evidence type="ECO:0000256" key="8">
    <source>
        <dbReference type="ARBA" id="ARBA00022840"/>
    </source>
</evidence>
<dbReference type="OrthoDB" id="9804126at2"/>
<keyword evidence="19" id="KW-1185">Reference proteome</keyword>
<name>A0A521E3W1_9SPHI</name>
<dbReference type="AlphaFoldDB" id="A0A521E3W1"/>
<evidence type="ECO:0000313" key="18">
    <source>
        <dbReference type="EMBL" id="SMO78627.1"/>
    </source>
</evidence>
<dbReference type="UniPathway" id="UPA00219"/>
<keyword evidence="6 14" id="KW-0132">Cell division</keyword>
<feature type="binding site" evidence="14">
    <location>
        <begin position="122"/>
        <end position="128"/>
    </location>
    <ligand>
        <name>ATP</name>
        <dbReference type="ChEBI" id="CHEBI:30616"/>
    </ligand>
</feature>
<evidence type="ECO:0000256" key="10">
    <source>
        <dbReference type="ARBA" id="ARBA00022984"/>
    </source>
</evidence>
<evidence type="ECO:0000256" key="9">
    <source>
        <dbReference type="ARBA" id="ARBA00022960"/>
    </source>
</evidence>
<evidence type="ECO:0000256" key="2">
    <source>
        <dbReference type="ARBA" id="ARBA00004752"/>
    </source>
</evidence>
<comment type="similarity">
    <text evidence="14">Belongs to the MurCDEF family.</text>
</comment>
<dbReference type="Gene3D" id="3.40.50.720">
    <property type="entry name" value="NAD(P)-binding Rossmann-like Domain"/>
    <property type="match status" value="1"/>
</dbReference>
<dbReference type="Pfam" id="PF01225">
    <property type="entry name" value="Mur_ligase"/>
    <property type="match status" value="1"/>
</dbReference>
<feature type="domain" description="Mur ligase central" evidence="17">
    <location>
        <begin position="120"/>
        <end position="290"/>
    </location>
</feature>
<dbReference type="SUPFAM" id="SSF51984">
    <property type="entry name" value="MurCD N-terminal domain"/>
    <property type="match status" value="1"/>
</dbReference>
<evidence type="ECO:0000256" key="14">
    <source>
        <dbReference type="HAMAP-Rule" id="MF_00046"/>
    </source>
</evidence>
<evidence type="ECO:0000256" key="1">
    <source>
        <dbReference type="ARBA" id="ARBA00004496"/>
    </source>
</evidence>